<dbReference type="EMBL" id="MDYQ01000187">
    <property type="protein sequence ID" value="PRP79346.1"/>
    <property type="molecule type" value="Genomic_DNA"/>
</dbReference>
<evidence type="ECO:0000313" key="4">
    <source>
        <dbReference type="Proteomes" id="UP000241769"/>
    </source>
</evidence>
<dbReference type="AlphaFoldDB" id="A0A2P6N5W3"/>
<feature type="region of interest" description="Disordered" evidence="1">
    <location>
        <begin position="1"/>
        <end position="20"/>
    </location>
</feature>
<feature type="domain" description="USP8 dimerisation" evidence="2">
    <location>
        <begin position="394"/>
        <end position="494"/>
    </location>
</feature>
<dbReference type="InterPro" id="IPR015063">
    <property type="entry name" value="USP8_dimer"/>
</dbReference>
<evidence type="ECO:0000313" key="3">
    <source>
        <dbReference type="EMBL" id="PRP79346.1"/>
    </source>
</evidence>
<dbReference type="Proteomes" id="UP000241769">
    <property type="component" value="Unassembled WGS sequence"/>
</dbReference>
<name>A0A2P6N5W3_9EUKA</name>
<accession>A0A2P6N5W3</accession>
<organism evidence="3 4">
    <name type="scientific">Planoprotostelium fungivorum</name>
    <dbReference type="NCBI Taxonomy" id="1890364"/>
    <lineage>
        <taxon>Eukaryota</taxon>
        <taxon>Amoebozoa</taxon>
        <taxon>Evosea</taxon>
        <taxon>Variosea</taxon>
        <taxon>Cavosteliida</taxon>
        <taxon>Cavosteliaceae</taxon>
        <taxon>Planoprotostelium</taxon>
    </lineage>
</organism>
<feature type="compositionally biased region" description="Polar residues" evidence="1">
    <location>
        <begin position="502"/>
        <end position="514"/>
    </location>
</feature>
<keyword evidence="4" id="KW-1185">Reference proteome</keyword>
<dbReference type="Pfam" id="PF08969">
    <property type="entry name" value="USP8_dimer"/>
    <property type="match status" value="1"/>
</dbReference>
<dbReference type="STRING" id="1890364.A0A2P6N5W3"/>
<sequence length="533" mass="59488">MNTHPQQNTSNIRSSIASSTDEVRSSSRGVVVVIINRTKDILLRTDFGLGLGRWKRFPEDEFLYPNQFAVITAESNGVVSGVEGFLEYTKSSNLCENEFIQPLTFQWKVPYVGRNTFDCGEDALRRDAYTIHRAVMLEQNPPQLIFTIYNDTQRATPFTSVITTPSSLTPSSPTSQTHHSTGPVMRESWRNEMQKGGKGVELYIVNHTYKLMERLEYSVNSSGGWRKEPPRFIEPGKVAHFGCDSSTLSILTGHVTYRLLPEDNFVRLMWSVPLVGQRTQSEALRDGLNGVTIDIEHNCSGNLMSWKICTNETEEDPAVLTSQASAIYAERIQSLVLPKMLPQETYIEQKASMNQHSTKSPEPTPHTVTAPNGSHYNVNIVKPSAPASRGPGKLEKLNARGSEGLPNVENSIGLNNYYHLGNQLWDAALSAKRGGDKEGQYVNLMKYTTLVLHKIPRHISYQLGRFDDDRVASRQKCMKALQEMETLQEAFSKEDDAVNMPSFPSVSHIKSNVSRSKDSKGTEGLSAQGVNVL</sequence>
<dbReference type="Gene3D" id="2.60.270.50">
    <property type="match status" value="2"/>
</dbReference>
<dbReference type="InParanoid" id="A0A2P6N5W3"/>
<dbReference type="Gene3D" id="1.20.58.80">
    <property type="entry name" value="Phosphotransferase system, lactose/cellobiose-type IIA subunit"/>
    <property type="match status" value="1"/>
</dbReference>
<feature type="region of interest" description="Disordered" evidence="1">
    <location>
        <begin position="502"/>
        <end position="533"/>
    </location>
</feature>
<feature type="region of interest" description="Disordered" evidence="1">
    <location>
        <begin position="164"/>
        <end position="184"/>
    </location>
</feature>
<reference evidence="3 4" key="1">
    <citation type="journal article" date="2018" name="Genome Biol. Evol.">
        <title>Multiple Roots of Fruiting Body Formation in Amoebozoa.</title>
        <authorList>
            <person name="Hillmann F."/>
            <person name="Forbes G."/>
            <person name="Novohradska S."/>
            <person name="Ferling I."/>
            <person name="Riege K."/>
            <person name="Groth M."/>
            <person name="Westermann M."/>
            <person name="Marz M."/>
            <person name="Spaller T."/>
            <person name="Winckler T."/>
            <person name="Schaap P."/>
            <person name="Glockner G."/>
        </authorList>
    </citation>
    <scope>NUCLEOTIDE SEQUENCE [LARGE SCALE GENOMIC DNA]</scope>
    <source>
        <strain evidence="3 4">Jena</strain>
    </source>
</reference>
<gene>
    <name evidence="3" type="ORF">PROFUN_12947</name>
</gene>
<evidence type="ECO:0000259" key="2">
    <source>
        <dbReference type="Pfam" id="PF08969"/>
    </source>
</evidence>
<protein>
    <recommendedName>
        <fullName evidence="2">USP8 dimerisation domain-containing protein</fullName>
    </recommendedName>
</protein>
<evidence type="ECO:0000256" key="1">
    <source>
        <dbReference type="SAM" id="MobiDB-lite"/>
    </source>
</evidence>
<feature type="region of interest" description="Disordered" evidence="1">
    <location>
        <begin position="352"/>
        <end position="375"/>
    </location>
</feature>
<proteinExistence type="predicted"/>
<feature type="compositionally biased region" description="Low complexity" evidence="1">
    <location>
        <begin position="164"/>
        <end position="183"/>
    </location>
</feature>
<comment type="caution">
    <text evidence="3">The sequence shown here is derived from an EMBL/GenBank/DDBJ whole genome shotgun (WGS) entry which is preliminary data.</text>
</comment>